<dbReference type="STRING" id="1126212.K2RHL4"/>
<dbReference type="OrthoDB" id="416786at2759"/>
<dbReference type="InterPro" id="IPR036736">
    <property type="entry name" value="ACP-like_sf"/>
</dbReference>
<gene>
    <name evidence="5" type="ORF">MPH_13348</name>
</gene>
<dbReference type="GO" id="GO:0016874">
    <property type="term" value="F:ligase activity"/>
    <property type="evidence" value="ECO:0007669"/>
    <property type="project" value="UniProtKB-KW"/>
</dbReference>
<dbReference type="VEuPathDB" id="FungiDB:MPH_13348"/>
<dbReference type="InterPro" id="IPR023213">
    <property type="entry name" value="CAT-like_dom_sf"/>
</dbReference>
<dbReference type="Gene3D" id="3.30.559.10">
    <property type="entry name" value="Chloramphenicol acetyltransferase-like domain"/>
    <property type="match status" value="3"/>
</dbReference>
<dbReference type="InterPro" id="IPR010071">
    <property type="entry name" value="AA_adenyl_dom"/>
</dbReference>
<dbReference type="InParanoid" id="K2RHL4"/>
<dbReference type="FunFam" id="3.40.50.12780:FF:000014">
    <property type="entry name" value="Nonribosomal peptide synthetase 1"/>
    <property type="match status" value="1"/>
</dbReference>
<dbReference type="CDD" id="cd19545">
    <property type="entry name" value="FUM14_C_NRPS-like"/>
    <property type="match status" value="2"/>
</dbReference>
<dbReference type="FunFam" id="3.30.559.30:FF:000003">
    <property type="entry name" value="Nonribosomal peptide synthase SidD"/>
    <property type="match status" value="1"/>
</dbReference>
<dbReference type="InterPro" id="IPR006162">
    <property type="entry name" value="Ppantetheine_attach_site"/>
</dbReference>
<dbReference type="PROSITE" id="PS00455">
    <property type="entry name" value="AMP_BINDING"/>
    <property type="match status" value="2"/>
</dbReference>
<dbReference type="InterPro" id="IPR009081">
    <property type="entry name" value="PP-bd_ACP"/>
</dbReference>
<dbReference type="CDD" id="cd05918">
    <property type="entry name" value="A_NRPS_SidN3_like"/>
    <property type="match status" value="2"/>
</dbReference>
<feature type="domain" description="Carrier" evidence="4">
    <location>
        <begin position="2439"/>
        <end position="2515"/>
    </location>
</feature>
<dbReference type="InterPro" id="IPR042099">
    <property type="entry name" value="ANL_N_sf"/>
</dbReference>
<dbReference type="Pfam" id="PF00501">
    <property type="entry name" value="AMP-binding"/>
    <property type="match status" value="2"/>
</dbReference>
<dbReference type="Pfam" id="PF00550">
    <property type="entry name" value="PP-binding"/>
    <property type="match status" value="3"/>
</dbReference>
<dbReference type="Proteomes" id="UP000007129">
    <property type="component" value="Unassembled WGS sequence"/>
</dbReference>
<protein>
    <submittedName>
        <fullName evidence="5">AMP-dependent synthetase/ligase</fullName>
    </submittedName>
</protein>
<dbReference type="Gene3D" id="3.40.50.12780">
    <property type="entry name" value="N-terminal domain of ligase-like"/>
    <property type="match status" value="1"/>
</dbReference>
<keyword evidence="1" id="KW-0596">Phosphopantetheine</keyword>
<dbReference type="Gene3D" id="3.40.50.980">
    <property type="match status" value="2"/>
</dbReference>
<dbReference type="HOGENOM" id="CLU_000022_60_2_1"/>
<dbReference type="SMART" id="SM00823">
    <property type="entry name" value="PKS_PP"/>
    <property type="match status" value="3"/>
</dbReference>
<keyword evidence="2" id="KW-0597">Phosphoprotein</keyword>
<dbReference type="Gene3D" id="3.30.300.30">
    <property type="match status" value="2"/>
</dbReference>
<dbReference type="eggNOG" id="KOG1178">
    <property type="taxonomic scope" value="Eukaryota"/>
</dbReference>
<keyword evidence="3 5" id="KW-0436">Ligase</keyword>
<dbReference type="EMBL" id="AHHD01000609">
    <property type="protein sequence ID" value="EKG09594.1"/>
    <property type="molecule type" value="Genomic_DNA"/>
</dbReference>
<accession>K2RHL4</accession>
<dbReference type="InterPro" id="IPR000873">
    <property type="entry name" value="AMP-dep_synth/lig_dom"/>
</dbReference>
<dbReference type="InterPro" id="IPR045851">
    <property type="entry name" value="AMP-bd_C_sf"/>
</dbReference>
<dbReference type="SUPFAM" id="SSF56801">
    <property type="entry name" value="Acetyl-CoA synthetase-like"/>
    <property type="match status" value="2"/>
</dbReference>
<organism evidence="5 6">
    <name type="scientific">Macrophomina phaseolina (strain MS6)</name>
    <name type="common">Charcoal rot fungus</name>
    <dbReference type="NCBI Taxonomy" id="1126212"/>
    <lineage>
        <taxon>Eukaryota</taxon>
        <taxon>Fungi</taxon>
        <taxon>Dikarya</taxon>
        <taxon>Ascomycota</taxon>
        <taxon>Pezizomycotina</taxon>
        <taxon>Dothideomycetes</taxon>
        <taxon>Dothideomycetes incertae sedis</taxon>
        <taxon>Botryosphaeriales</taxon>
        <taxon>Botryosphaeriaceae</taxon>
        <taxon>Macrophomina</taxon>
    </lineage>
</organism>
<evidence type="ECO:0000313" key="6">
    <source>
        <dbReference type="Proteomes" id="UP000007129"/>
    </source>
</evidence>
<dbReference type="GO" id="GO:0043041">
    <property type="term" value="P:amino acid activation for nonribosomal peptide biosynthetic process"/>
    <property type="evidence" value="ECO:0007669"/>
    <property type="project" value="TreeGrafter"/>
</dbReference>
<dbReference type="InterPro" id="IPR001242">
    <property type="entry name" value="Condensation_dom"/>
</dbReference>
<reference evidence="5 6" key="1">
    <citation type="journal article" date="2012" name="BMC Genomics">
        <title>Tools to kill: Genome of one of the most destructive plant pathogenic fungi Macrophomina phaseolina.</title>
        <authorList>
            <person name="Islam M.S."/>
            <person name="Haque M.S."/>
            <person name="Islam M.M."/>
            <person name="Emdad E.M."/>
            <person name="Halim A."/>
            <person name="Hossen Q.M.M."/>
            <person name="Hossain M.Z."/>
            <person name="Ahmed B."/>
            <person name="Rahim S."/>
            <person name="Rahman M.S."/>
            <person name="Alam M.M."/>
            <person name="Hou S."/>
            <person name="Wan X."/>
            <person name="Saito J.A."/>
            <person name="Alam M."/>
        </authorList>
    </citation>
    <scope>NUCLEOTIDE SEQUENCE [LARGE SCALE GENOMIC DNA]</scope>
    <source>
        <strain evidence="5 6">MS6</strain>
    </source>
</reference>
<proteinExistence type="predicted"/>
<evidence type="ECO:0000256" key="2">
    <source>
        <dbReference type="ARBA" id="ARBA00022553"/>
    </source>
</evidence>
<dbReference type="PROSITE" id="PS50075">
    <property type="entry name" value="CARRIER"/>
    <property type="match status" value="3"/>
</dbReference>
<dbReference type="Gene3D" id="1.10.1200.10">
    <property type="entry name" value="ACP-like"/>
    <property type="match status" value="3"/>
</dbReference>
<evidence type="ECO:0000256" key="1">
    <source>
        <dbReference type="ARBA" id="ARBA00022450"/>
    </source>
</evidence>
<dbReference type="FunFam" id="3.30.300.30:FF:000015">
    <property type="entry name" value="Nonribosomal peptide synthase SidD"/>
    <property type="match status" value="2"/>
</dbReference>
<dbReference type="GO" id="GO:0031177">
    <property type="term" value="F:phosphopantetheine binding"/>
    <property type="evidence" value="ECO:0007669"/>
    <property type="project" value="InterPro"/>
</dbReference>
<dbReference type="InterPro" id="IPR020806">
    <property type="entry name" value="PKS_PP-bd"/>
</dbReference>
<evidence type="ECO:0000259" key="4">
    <source>
        <dbReference type="PROSITE" id="PS50075"/>
    </source>
</evidence>
<name>K2RHL4_MACPH</name>
<dbReference type="PROSITE" id="PS00012">
    <property type="entry name" value="PHOSPHOPANTETHEINE"/>
    <property type="match status" value="3"/>
</dbReference>
<dbReference type="InterPro" id="IPR020845">
    <property type="entry name" value="AMP-binding_CS"/>
</dbReference>
<dbReference type="Pfam" id="PF00668">
    <property type="entry name" value="Condensation"/>
    <property type="match status" value="3"/>
</dbReference>
<feature type="domain" description="Carrier" evidence="4">
    <location>
        <begin position="1873"/>
        <end position="1949"/>
    </location>
</feature>
<dbReference type="GO" id="GO:0005737">
    <property type="term" value="C:cytoplasm"/>
    <property type="evidence" value="ECO:0007669"/>
    <property type="project" value="TreeGrafter"/>
</dbReference>
<dbReference type="eggNOG" id="KOG1176">
    <property type="taxonomic scope" value="Eukaryota"/>
</dbReference>
<dbReference type="Gene3D" id="2.30.38.10">
    <property type="entry name" value="Luciferase, Domain 3"/>
    <property type="match status" value="1"/>
</dbReference>
<comment type="caution">
    <text evidence="5">The sequence shown here is derived from an EMBL/GenBank/DDBJ whole genome shotgun (WGS) entry which is preliminary data.</text>
</comment>
<evidence type="ECO:0000313" key="5">
    <source>
        <dbReference type="EMBL" id="EKG09594.1"/>
    </source>
</evidence>
<sequence>MQQPMCPGSQEEDKGESLSSTFSKWRGYIASLDRCRFPDLDFGSPGSAGFDSLEVECRYKHANEWQKHGFTLPELISAAWSLILYRYTGSEQVCSASLTAVQDVTLVWIQATEISPSGSVIELLRRLREEKAKQKCFGPCTWKQFKEMGLVGEEAIFDTAVVTKSNTGGLGALEDCAHLKKEVQTKLSVVVITSCTDDQATLELAYCKSKMSREQAEHLAVSLSKTINSIFENPSVAITDLDMLSSQSWMQISRWNSHRLPVFATCVNDEFEKQVHSQPDALALDGWDGWMTYAALNDHTNRLANHLVALGVAPGTYVPICFEKSMWATVAIMAVVKAGGAFVPLDPAWPSSRRQFILREVAATIVVVSPLHRDLFDEATMELVALGPDFPFPSFDSSLQLPSIKSSDMAYVIFTSGSTGVPKGVLVTHTALMSSTFGGYAKACSLRKGNRVLQFAAYTFDACIMEILATLLFGATICVISDRDRFDNLTGAIQRLQPDFAFFTPSTASLLDPAKVPSLRTIVLGGEKLTRHSIRAWSEQVHLVNGYGPTETTVIVSCKAGLGPKDEPSNVGRSTWGKLWLVDPVVRRPERLVGVGMVGEVLIEGPGVAIGYLNNEAATQTAFINSNASDQARVYLSGDLGRYDSEGNIHILGRKDAQVKLAGQRMELGDVETHLQDITLPLASQVAADIVSSSTEKHRPKLCAFIELRRPQEMNHEENASAANQLLDLLKAKLSERVPPYMVPSEVFVLDKFPRMPASGKLDRKRLRQLGEERIIARMTARLDNGQAGKMPTSGMEQLMQLAWAGVLELDPAHIGLDDDFFALGGDSINAMKLVATLQGQGWTTTVLDVYRNPKLFDMAQTVSKTSIKQDAPANFTLVPGAEKEQLMIDASTDCSVPLGAVQDLYPSTPLQEGFMVLGAVQEGAYVGQQLITLTPDIDLARYQKAWEALVRREPILRTQLVQTERHGLMQVVIDEGIEWLLADDLEKALQDDRGLQMTLGSQLSRHTLVRTRRLGSVHHLWTVHHALYDGWSMNLLKRELYRLYSNDGHSPPCPPFNTFIQYLTSTDWNPSRAFWKSYLEGSSQPSFPPPARASPQGSVKRTVPLHHAAKSRFSASVMIQAAWALLMARYSDTDDIVFGTTFTGRTAPLPGIENIPGPTITTIPVRIRLADTANKTLQSVLHDIEGAFVDTLQHQHLGLQRIRELSAAAGNACNMHGLLVVQPARDRSDRANPFLGQYASEDFVGLHTYSLLLNAALDEGDSAAQLTASFDEQVLNDRDVKRLLAQIDSMIQKLASGMDCLLKDLEMFSPDDEREVAHWNADFPHPIKACIHNLFAERAVTQPHAPAICSAEGEVSYAHLDRMSTRLAWRLVELGVCAESIVPLAFEKSAWTIVAMLAVLKAGGAFVLLDMALPAERLQFISAKVGATVLVSSLHCAGDVASFVPRGRCVILDHQALTQLPDIQEVLEVSVRPTNAAYVMFTSGSTGMPKGCVLTHGANCSAAARHGIAMGMRPTSRSMQFSSYSFAACIIEILTTLICGGCVCVLTEDERMNDVTGAIGRYRINWAFLTPSLLSLLDPARCPSLQDLNVGGESIRIEQIKTWATRVRLGHGYGNAECCGVVTTQTIHSTSTCRDVGGGVTGLCWVVEPGNPDVLAPVGAVGELIIEGAVVGRGYIDEPEKTAAVFITAPVWRRRFGAVPSGHRFYRTGDLVRYASHENGQLQYCGRKDTQIKFHGQRIELGEVEYHVKKALPTDVDCVVELIVPSNAPKEDAIIVAFLSLGQAFSGPEELLSINAETKLVVSSIVEDTEAKIRASLPQFMLPTAFIPLRKLPMTMSGKVSRKALRESAAKYTLFQLKSVLQRLDSRDAVPPTQSPAEGALASAWACVLGLNAADIAADDDFFSLGGDSLKAMALASLLRTDGFRITVTEIFRAPRLREMAAWCIPQDGVAKDRNSMQPFSLLGPGSGAIRAECAQAIVVAEESIEDIYPCSQAQEEVLLAAAKQPASFMAQVIVDLPASVDPARFRAAVDKLLAENAILRMRAMPTELGLLQLSLKQPVTWAYGNNLSRYLTMDRSIPMDFGDCLSRIAMVEDFASGSNHFVWTVHHALYDGWSLPLVFRALSDNYYRGSSALRPHFGKYIKFLRSKDLGTMRDYWASYLAGVAPVPYPALPSESYEPNSNRAFSQHMRITTPASANITAPTVIRTAWALVLAAYSGTRDVVFGAVEHGRNEDLDGVAEMLGPTVQIVPVRIRVDPARPIHVQLEEVQSQATEMYPFQSIGLRQLRKLHPDGNAACKFNNMLVVQVAGSVDVAAGGAKESFPWRYADADLGMFHRYPIIAKAHLGHDQDCEFELIYDSNCVGDTQAECIMAQVERVVDQICSAAQHFTVGDITVTVVEKLSNLLLRRGEATAAVQAAGSRVRPSAGALKPLTATASHHRTIREETFLSACAKVLQLHPGELDPNRSFFEMGGDSVKAMQLVVHLRSVHLGLAVRDMYRHPRLRDMVLQCRSLTLSLPVPQRSHKPYSSLQGVADPDQFLQTNVLPHLAVGKEAVEDVLICPHLQRELFAAGLLKNRGMVYYISLDFHGQVEVAKLERAVAGLVQRHSVLRTVFIPLHCDLLQVVLRHGYHEFSIKEVASSGDIDVVTRRLISEDKSREHMFGQPSPRFVFLTCANGIAKLLILRLSHAQFDGFSMPLIFSDLRSLYSGEALPPVPQFSDYLYARQELPEREQWEHWSQVLRGSTMTSIVANHNPTFQHYAEACVAREVDMGTWKSINARSSDALIAAWAVTLGRFSHTSDVLFGRTVMNRGVSVLGGVENVLGPCVNTIPVRVKLCGTDKGSRKSSFTSHDLLNSISQQMVESIPYEHVSLSDILSKCSDSWQQKLARFGSTVVWQDFDALHHTVVGMAARDREGFDNQNGQTDQLLVSNLFSRNFIMDFAGVQCVASWDEPNWDPADLAVVARPVEGGARVRFELHFSPSNLDQLLVEDMVDALVCTVQCFSQQPDQPVSELVATASSLKPRIPAPRKQPRHEWVAGTPANPVLRTLVRSCWAVAFGWKEETQGNFEEDFFRSGNVVTAAILGKLFRDNGFQVSVEDILDRPTVDAQAALLGDLIKYP</sequence>
<dbReference type="PANTHER" id="PTHR45527:SF1">
    <property type="entry name" value="FATTY ACID SYNTHASE"/>
    <property type="match status" value="1"/>
</dbReference>
<evidence type="ECO:0000256" key="3">
    <source>
        <dbReference type="ARBA" id="ARBA00022598"/>
    </source>
</evidence>
<dbReference type="SUPFAM" id="SSF52777">
    <property type="entry name" value="CoA-dependent acyltransferases"/>
    <property type="match status" value="7"/>
</dbReference>
<dbReference type="Gene3D" id="3.30.559.30">
    <property type="entry name" value="Nonribosomal peptide synthetase, condensation domain"/>
    <property type="match status" value="4"/>
</dbReference>
<dbReference type="PANTHER" id="PTHR45527">
    <property type="entry name" value="NONRIBOSOMAL PEPTIDE SYNTHETASE"/>
    <property type="match status" value="1"/>
</dbReference>
<dbReference type="FunFam" id="3.40.50.980:FF:000001">
    <property type="entry name" value="Non-ribosomal peptide synthetase"/>
    <property type="match status" value="2"/>
</dbReference>
<dbReference type="SUPFAM" id="SSF47336">
    <property type="entry name" value="ACP-like"/>
    <property type="match status" value="3"/>
</dbReference>
<feature type="domain" description="Carrier" evidence="4">
    <location>
        <begin position="791"/>
        <end position="867"/>
    </location>
</feature>
<dbReference type="GO" id="GO:0044550">
    <property type="term" value="P:secondary metabolite biosynthetic process"/>
    <property type="evidence" value="ECO:0007669"/>
    <property type="project" value="TreeGrafter"/>
</dbReference>
<dbReference type="NCBIfam" id="TIGR01733">
    <property type="entry name" value="AA-adenyl-dom"/>
    <property type="match status" value="2"/>
</dbReference>